<name>A0A9W5YDC9_9FIRM</name>
<evidence type="ECO:0000256" key="1">
    <source>
        <dbReference type="SAM" id="MobiDB-lite"/>
    </source>
</evidence>
<dbReference type="Pfam" id="PF14317">
    <property type="entry name" value="YcxB"/>
    <property type="match status" value="1"/>
</dbReference>
<organism evidence="4 5">
    <name type="scientific">Vallitalea longa</name>
    <dbReference type="NCBI Taxonomy" id="2936439"/>
    <lineage>
        <taxon>Bacteria</taxon>
        <taxon>Bacillati</taxon>
        <taxon>Bacillota</taxon>
        <taxon>Clostridia</taxon>
        <taxon>Lachnospirales</taxon>
        <taxon>Vallitaleaceae</taxon>
        <taxon>Vallitalea</taxon>
    </lineage>
</organism>
<dbReference type="AlphaFoldDB" id="A0A9W5YDC9"/>
<comment type="caution">
    <text evidence="4">The sequence shown here is derived from an EMBL/GenBank/DDBJ whole genome shotgun (WGS) entry which is preliminary data.</text>
</comment>
<accession>A0A9W5YDC9</accession>
<feature type="domain" description="YcxB-like C-terminal" evidence="3">
    <location>
        <begin position="170"/>
        <end position="217"/>
    </location>
</feature>
<feature type="compositionally biased region" description="Basic and acidic residues" evidence="1">
    <location>
        <begin position="32"/>
        <end position="59"/>
    </location>
</feature>
<sequence>MANKNKKNNSKSGKNNNNSKNVNNSQKANKTAKLDNNKLDKNKTDKNKSNKSKPNDSKSNKNKPISDNKLNSNDIELNVKINEKDMFFFMLGHVYSRLSSKITLIFSIICLVVFPISFLWHDTFTTLILLFGALLYLVISPLMLYLQSKKQFLTNPVYKEAIIYKINEPGFSVLQSGQWVDFGWDNLYKVVESKYNLLFYINKDQAFIIPNRLIEDKNMKNIEKIVSRKMESTRYKFKQQKNEGKI</sequence>
<gene>
    <name evidence="4" type="ORF">SH1V18_29650</name>
</gene>
<dbReference type="InterPro" id="IPR025588">
    <property type="entry name" value="YcxB-like_C"/>
</dbReference>
<evidence type="ECO:0000259" key="3">
    <source>
        <dbReference type="Pfam" id="PF14317"/>
    </source>
</evidence>
<keyword evidence="2" id="KW-0472">Membrane</keyword>
<dbReference type="EMBL" id="BRLB01000009">
    <property type="protein sequence ID" value="GKX30485.1"/>
    <property type="molecule type" value="Genomic_DNA"/>
</dbReference>
<evidence type="ECO:0000256" key="2">
    <source>
        <dbReference type="SAM" id="Phobius"/>
    </source>
</evidence>
<keyword evidence="2" id="KW-0812">Transmembrane</keyword>
<evidence type="ECO:0000313" key="5">
    <source>
        <dbReference type="Proteomes" id="UP001144256"/>
    </source>
</evidence>
<protein>
    <recommendedName>
        <fullName evidence="3">YcxB-like C-terminal domain-containing protein</fullName>
    </recommendedName>
</protein>
<dbReference type="Proteomes" id="UP001144256">
    <property type="component" value="Unassembled WGS sequence"/>
</dbReference>
<evidence type="ECO:0000313" key="4">
    <source>
        <dbReference type="EMBL" id="GKX30485.1"/>
    </source>
</evidence>
<proteinExistence type="predicted"/>
<feature type="transmembrane region" description="Helical" evidence="2">
    <location>
        <begin position="102"/>
        <end position="121"/>
    </location>
</feature>
<keyword evidence="5" id="KW-1185">Reference proteome</keyword>
<feature type="transmembrane region" description="Helical" evidence="2">
    <location>
        <begin position="127"/>
        <end position="146"/>
    </location>
</feature>
<feature type="compositionally biased region" description="Low complexity" evidence="1">
    <location>
        <begin position="10"/>
        <end position="31"/>
    </location>
</feature>
<reference evidence="4" key="1">
    <citation type="submission" date="2022-06" db="EMBL/GenBank/DDBJ databases">
        <title>Vallitalea longa sp. nov., an anaerobic bacterium isolated from marine sediment.</title>
        <authorList>
            <person name="Hirano S."/>
            <person name="Terahara T."/>
            <person name="Mori K."/>
            <person name="Hamada M."/>
            <person name="Matsumoto R."/>
            <person name="Kobayashi T."/>
        </authorList>
    </citation>
    <scope>NUCLEOTIDE SEQUENCE</scope>
    <source>
        <strain evidence="4">SH18-1</strain>
    </source>
</reference>
<keyword evidence="2" id="KW-1133">Transmembrane helix</keyword>
<dbReference type="RefSeq" id="WP_281816699.1">
    <property type="nucleotide sequence ID" value="NZ_BRLB01000009.1"/>
</dbReference>
<feature type="region of interest" description="Disordered" evidence="1">
    <location>
        <begin position="1"/>
        <end position="69"/>
    </location>
</feature>